<sequence>MFKASCVLALFAVLASISQVEAGKGYYFVTGHMQYSLDPTETEHEGQRQSLCCSRSKSISTQLSAFHITHNFKHMENGQDCTYYGTTVKNPACNGGFQRFGDFYECYLKLGNKDYYKCNSVEAMTGTGDECAKV</sequence>
<organism evidence="3">
    <name type="scientific">Melampsora larici-populina (strain 98AG31 / pathotype 3-4-7)</name>
    <name type="common">Poplar leaf rust fungus</name>
    <dbReference type="NCBI Taxonomy" id="747676"/>
    <lineage>
        <taxon>Eukaryota</taxon>
        <taxon>Fungi</taxon>
        <taxon>Dikarya</taxon>
        <taxon>Basidiomycota</taxon>
        <taxon>Pucciniomycotina</taxon>
        <taxon>Pucciniomycetes</taxon>
        <taxon>Pucciniales</taxon>
        <taxon>Melampsoraceae</taxon>
        <taxon>Melampsora</taxon>
    </lineage>
</organism>
<dbReference type="KEGG" id="mlr:MELLADRAFT_91852"/>
<feature type="signal peptide" evidence="1">
    <location>
        <begin position="1"/>
        <end position="22"/>
    </location>
</feature>
<feature type="chain" id="PRO_5003318159" description="Secreted protein" evidence="1">
    <location>
        <begin position="23"/>
        <end position="134"/>
    </location>
</feature>
<evidence type="ECO:0008006" key="4">
    <source>
        <dbReference type="Google" id="ProtNLM"/>
    </source>
</evidence>
<reference evidence="3" key="1">
    <citation type="journal article" date="2011" name="Proc. Natl. Acad. Sci. U.S.A.">
        <title>Obligate biotrophy features unraveled by the genomic analysis of rust fungi.</title>
        <authorList>
            <person name="Duplessis S."/>
            <person name="Cuomo C.A."/>
            <person name="Lin Y.-C."/>
            <person name="Aerts A."/>
            <person name="Tisserant E."/>
            <person name="Veneault-Fourrey C."/>
            <person name="Joly D.L."/>
            <person name="Hacquard S."/>
            <person name="Amselem J."/>
            <person name="Cantarel B.L."/>
            <person name="Chiu R."/>
            <person name="Coutinho P.M."/>
            <person name="Feau N."/>
            <person name="Field M."/>
            <person name="Frey P."/>
            <person name="Gelhaye E."/>
            <person name="Goldberg J."/>
            <person name="Grabherr M.G."/>
            <person name="Kodira C.D."/>
            <person name="Kohler A."/>
            <person name="Kuees U."/>
            <person name="Lindquist E.A."/>
            <person name="Lucas S.M."/>
            <person name="Mago R."/>
            <person name="Mauceli E."/>
            <person name="Morin E."/>
            <person name="Murat C."/>
            <person name="Pangilinan J.L."/>
            <person name="Park R."/>
            <person name="Pearson M."/>
            <person name="Quesneville H."/>
            <person name="Rouhier N."/>
            <person name="Sakthikumar S."/>
            <person name="Salamov A.A."/>
            <person name="Schmutz J."/>
            <person name="Selles B."/>
            <person name="Shapiro H."/>
            <person name="Tanguay P."/>
            <person name="Tuskan G.A."/>
            <person name="Henrissat B."/>
            <person name="Van de Peer Y."/>
            <person name="Rouze P."/>
            <person name="Ellis J.G."/>
            <person name="Dodds P.N."/>
            <person name="Schein J.E."/>
            <person name="Zhong S."/>
            <person name="Hamelin R.C."/>
            <person name="Grigoriev I.V."/>
            <person name="Szabo L.J."/>
            <person name="Martin F."/>
        </authorList>
    </citation>
    <scope>NUCLEOTIDE SEQUENCE [LARGE SCALE GENOMIC DNA]</scope>
    <source>
        <strain evidence="3">98AG31 / pathotype 3-4-7</strain>
    </source>
</reference>
<dbReference type="HOGENOM" id="CLU_1896699_0_0_1"/>
<dbReference type="InParanoid" id="F4S0L2"/>
<name>F4S0L2_MELLP</name>
<gene>
    <name evidence="2" type="ORF">MELLADRAFT_91852</name>
</gene>
<evidence type="ECO:0000313" key="2">
    <source>
        <dbReference type="EMBL" id="EGG01847.1"/>
    </source>
</evidence>
<keyword evidence="3" id="KW-1185">Reference proteome</keyword>
<dbReference type="VEuPathDB" id="FungiDB:MELLADRAFT_91852"/>
<keyword evidence="1" id="KW-0732">Signal</keyword>
<evidence type="ECO:0000256" key="1">
    <source>
        <dbReference type="SAM" id="SignalP"/>
    </source>
</evidence>
<evidence type="ECO:0000313" key="3">
    <source>
        <dbReference type="Proteomes" id="UP000001072"/>
    </source>
</evidence>
<protein>
    <recommendedName>
        <fullName evidence="4">Secreted protein</fullName>
    </recommendedName>
</protein>
<dbReference type="AlphaFoldDB" id="F4S0L2"/>
<dbReference type="EMBL" id="GL883135">
    <property type="protein sequence ID" value="EGG01847.1"/>
    <property type="molecule type" value="Genomic_DNA"/>
</dbReference>
<accession>F4S0L2</accession>
<dbReference type="RefSeq" id="XP_007414947.1">
    <property type="nucleotide sequence ID" value="XM_007414885.1"/>
</dbReference>
<dbReference type="GeneID" id="18936035"/>
<dbReference type="Proteomes" id="UP000001072">
    <property type="component" value="Unassembled WGS sequence"/>
</dbReference>
<proteinExistence type="predicted"/>